<accession>A0A1H6KJ26</accession>
<proteinExistence type="inferred from homology"/>
<dbReference type="GO" id="GO:0005829">
    <property type="term" value="C:cytosol"/>
    <property type="evidence" value="ECO:0007669"/>
    <property type="project" value="TreeGrafter"/>
</dbReference>
<keyword evidence="5 7" id="KW-0269">Exonuclease</keyword>
<dbReference type="GO" id="GO:0008859">
    <property type="term" value="F:exoribonuclease II activity"/>
    <property type="evidence" value="ECO:0007669"/>
    <property type="project" value="UniProtKB-UniRule"/>
</dbReference>
<comment type="function">
    <text evidence="7">3'-5' exoribonuclease that releases 5'-nucleoside monophosphates and is involved in maturation of structured RNAs.</text>
</comment>
<dbReference type="RefSeq" id="WP_083076808.1">
    <property type="nucleotide sequence ID" value="NZ_LIGX01000028.1"/>
</dbReference>
<dbReference type="EMBL" id="LT629973">
    <property type="protein sequence ID" value="SEH75258.1"/>
    <property type="molecule type" value="Genomic_DNA"/>
</dbReference>
<evidence type="ECO:0000256" key="4">
    <source>
        <dbReference type="ARBA" id="ARBA00022801"/>
    </source>
</evidence>
<dbReference type="InterPro" id="IPR050180">
    <property type="entry name" value="RNR_Ribonuclease"/>
</dbReference>
<evidence type="ECO:0000256" key="7">
    <source>
        <dbReference type="HAMAP-Rule" id="MF_01895"/>
    </source>
</evidence>
<dbReference type="Pfam" id="PF00773">
    <property type="entry name" value="RNB"/>
    <property type="match status" value="1"/>
</dbReference>
<evidence type="ECO:0000256" key="1">
    <source>
        <dbReference type="ARBA" id="ARBA00001849"/>
    </source>
</evidence>
<keyword evidence="3 7" id="KW-0540">Nuclease</keyword>
<dbReference type="HAMAP" id="MF_01895">
    <property type="entry name" value="RNase_R"/>
    <property type="match status" value="1"/>
</dbReference>
<dbReference type="InterPro" id="IPR001900">
    <property type="entry name" value="RNase_II/R"/>
</dbReference>
<dbReference type="OrthoDB" id="9764149at2"/>
<evidence type="ECO:0000259" key="8">
    <source>
        <dbReference type="SMART" id="SM00955"/>
    </source>
</evidence>
<dbReference type="Proteomes" id="UP000176204">
    <property type="component" value="Chromosome I"/>
</dbReference>
<protein>
    <recommendedName>
        <fullName evidence="7">Ribonuclease R</fullName>
        <shortName evidence="7">RNase R</shortName>
        <ecNumber evidence="7">3.1.13.1</ecNumber>
    </recommendedName>
</protein>
<dbReference type="InterPro" id="IPR012340">
    <property type="entry name" value="NA-bd_OB-fold"/>
</dbReference>
<dbReference type="NCBIfam" id="TIGR00358">
    <property type="entry name" value="3_prime_RNase"/>
    <property type="match status" value="1"/>
</dbReference>
<comment type="similarity">
    <text evidence="7">Belongs to the RNR ribonuclease family. RNase R subfamily.</text>
</comment>
<dbReference type="GO" id="GO:0006402">
    <property type="term" value="P:mRNA catabolic process"/>
    <property type="evidence" value="ECO:0007669"/>
    <property type="project" value="TreeGrafter"/>
</dbReference>
<evidence type="ECO:0000256" key="5">
    <source>
        <dbReference type="ARBA" id="ARBA00022839"/>
    </source>
</evidence>
<comment type="catalytic activity">
    <reaction evidence="1 7">
        <text>Exonucleolytic cleavage in the 3'- to 5'-direction to yield nucleoside 5'-phosphates.</text>
        <dbReference type="EC" id="3.1.13.1"/>
    </reaction>
</comment>
<dbReference type="SUPFAM" id="SSF50249">
    <property type="entry name" value="Nucleic acid-binding proteins"/>
    <property type="match status" value="2"/>
</dbReference>
<dbReference type="AlphaFoldDB" id="A0A1H6KJ26"/>
<feature type="domain" description="RNB" evidence="8">
    <location>
        <begin position="274"/>
        <end position="597"/>
    </location>
</feature>
<dbReference type="InterPro" id="IPR040476">
    <property type="entry name" value="CSD2"/>
</dbReference>
<comment type="subcellular location">
    <subcellularLocation>
        <location evidence="7">Cytoplasm</location>
    </subcellularLocation>
</comment>
<organism evidence="9 10">
    <name type="scientific">Akkermansia glycaniphila</name>
    <dbReference type="NCBI Taxonomy" id="1679444"/>
    <lineage>
        <taxon>Bacteria</taxon>
        <taxon>Pseudomonadati</taxon>
        <taxon>Verrucomicrobiota</taxon>
        <taxon>Verrucomicrobiia</taxon>
        <taxon>Verrucomicrobiales</taxon>
        <taxon>Akkermansiaceae</taxon>
        <taxon>Akkermansia</taxon>
    </lineage>
</organism>
<keyword evidence="2 7" id="KW-0963">Cytoplasm</keyword>
<dbReference type="STRING" id="1679444.PYTT_0451"/>
<evidence type="ECO:0000313" key="10">
    <source>
        <dbReference type="Proteomes" id="UP000176204"/>
    </source>
</evidence>
<name>A0A1H6KJ26_9BACT</name>
<dbReference type="KEGG" id="agl:PYTT_0451"/>
<dbReference type="PANTHER" id="PTHR23355">
    <property type="entry name" value="RIBONUCLEASE"/>
    <property type="match status" value="1"/>
</dbReference>
<dbReference type="SMART" id="SM00955">
    <property type="entry name" value="RNB"/>
    <property type="match status" value="1"/>
</dbReference>
<sequence>MNQSLEDLLFACMGKPGYQPQDQSELARSLGLVSRERAHLRQLLRDWEAAGKVVRLSKAKYALRKAEGSGAVEGRIRKLRSGKVLFIPSPAALPGLRSLLHADSLVELVVPEFRSGGAMDGDKVLASVRLSVPKGWRRFRKGKPTMDDLQVEVRVDKVLERKRGTWVGVYQPGGRFGFVLGDGQTSPERVKLVEEVPGNLLAGQLATVEALSYPKGKMEATGRVTEVLGWPEAEGVDITAVIRKYELQEEFPEEVIAAVSRLSEEIPQEVLARREDWCGRPVITIDPATARDFDDAIHVRKLEKGWELAVHIADVSHYVQPGSALDAEARRRGNSTYLPDRVLPMLPPKLCDHICSLRPGEMHLTKMCLMQVSEKGKVVKMRFADAVISSHRRFSYEEAAEVLLHGASCGDAEVDAMLGEALTLSRLLRKRRMEAGALDLEFPDVRVLLDAHGHTTGVECEVSDESHQLIEEFMLAANECVAATLKTKSIPTIFRVHEDPDEGKMFEFASLARQYGLKVGDLRRRDDLIVLMQELKGHPDESILKLALLRSMMRARYDTKPLGHFGLAKPDYCHFTSPIRRYADLVVHRSLARVIDPEGKAPRLPDAVSLQQAADHISETERNSANAEQEANMLKLYEWLESQCEAGHPQEWEAIVTDARPLGVMVEVPMLQVRGLIPSELFTGGKWWFESFMPRWSNRDGKVLQAGMRVMVVPAKVDRANRWIDWKMAKLPE</sequence>
<reference evidence="10" key="1">
    <citation type="submission" date="2016-09" db="EMBL/GenBank/DDBJ databases">
        <authorList>
            <person name="Koehorst J."/>
        </authorList>
    </citation>
    <scope>NUCLEOTIDE SEQUENCE [LARGE SCALE GENOMIC DNA]</scope>
</reference>
<keyword evidence="10" id="KW-1185">Reference proteome</keyword>
<evidence type="ECO:0000256" key="6">
    <source>
        <dbReference type="ARBA" id="ARBA00022884"/>
    </source>
</evidence>
<dbReference type="InterPro" id="IPR011805">
    <property type="entry name" value="RNase_R"/>
</dbReference>
<gene>
    <name evidence="7" type="primary">rnr</name>
    <name evidence="9" type="ORF">PYTT_0451</name>
</gene>
<dbReference type="EC" id="3.1.13.1" evidence="7"/>
<keyword evidence="6 7" id="KW-0694">RNA-binding</keyword>
<dbReference type="PANTHER" id="PTHR23355:SF9">
    <property type="entry name" value="DIS3-LIKE EXONUCLEASE 2"/>
    <property type="match status" value="1"/>
</dbReference>
<dbReference type="Pfam" id="PF17876">
    <property type="entry name" value="CSD2"/>
    <property type="match status" value="1"/>
</dbReference>
<dbReference type="GO" id="GO:0003723">
    <property type="term" value="F:RNA binding"/>
    <property type="evidence" value="ECO:0007669"/>
    <property type="project" value="UniProtKB-UniRule"/>
</dbReference>
<dbReference type="InterPro" id="IPR004476">
    <property type="entry name" value="RNase_II/RNase_R"/>
</dbReference>
<evidence type="ECO:0000256" key="2">
    <source>
        <dbReference type="ARBA" id="ARBA00022490"/>
    </source>
</evidence>
<evidence type="ECO:0000256" key="3">
    <source>
        <dbReference type="ARBA" id="ARBA00022722"/>
    </source>
</evidence>
<evidence type="ECO:0000313" key="9">
    <source>
        <dbReference type="EMBL" id="SEH75258.1"/>
    </source>
</evidence>
<keyword evidence="4 7" id="KW-0378">Hydrolase</keyword>